<dbReference type="GO" id="GO:1902201">
    <property type="term" value="P:negative regulation of bacterial-type flagellum-dependent cell motility"/>
    <property type="evidence" value="ECO:0007669"/>
    <property type="project" value="TreeGrafter"/>
</dbReference>
<protein>
    <submittedName>
        <fullName evidence="4">Diguanylate cyclase</fullName>
    </submittedName>
</protein>
<dbReference type="GO" id="GO:0052621">
    <property type="term" value="F:diguanylate cyclase activity"/>
    <property type="evidence" value="ECO:0007669"/>
    <property type="project" value="TreeGrafter"/>
</dbReference>
<feature type="transmembrane region" description="Helical" evidence="1">
    <location>
        <begin position="101"/>
        <end position="121"/>
    </location>
</feature>
<dbReference type="PANTHER" id="PTHR45138:SF9">
    <property type="entry name" value="DIGUANYLATE CYCLASE DGCM-RELATED"/>
    <property type="match status" value="1"/>
</dbReference>
<dbReference type="NCBIfam" id="TIGR00254">
    <property type="entry name" value="GGDEF"/>
    <property type="match status" value="1"/>
</dbReference>
<accession>A0A4Q5N894</accession>
<name>A0A4Q5N894_9MICO</name>
<feature type="transmembrane region" description="Helical" evidence="1">
    <location>
        <begin position="6"/>
        <end position="26"/>
    </location>
</feature>
<dbReference type="Pfam" id="PF16927">
    <property type="entry name" value="HisKA_7TM"/>
    <property type="match status" value="1"/>
</dbReference>
<dbReference type="PANTHER" id="PTHR45138">
    <property type="entry name" value="REGULATORY COMPONENTS OF SENSORY TRANSDUCTION SYSTEM"/>
    <property type="match status" value="1"/>
</dbReference>
<keyword evidence="5" id="KW-1185">Reference proteome</keyword>
<proteinExistence type="predicted"/>
<dbReference type="OrthoDB" id="23692at2"/>
<reference evidence="4 5" key="1">
    <citation type="submission" date="2019-01" db="EMBL/GenBank/DDBJ databases">
        <title>Novel species of Cellulomonas.</title>
        <authorList>
            <person name="Liu Q."/>
            <person name="Xin Y.-H."/>
        </authorList>
    </citation>
    <scope>NUCLEOTIDE SEQUENCE [LARGE SCALE GENOMIC DNA]</scope>
    <source>
        <strain evidence="4 5">HLT2-17</strain>
    </source>
</reference>
<organism evidence="4 5">
    <name type="scientific">Pengzhenrongella frigida</name>
    <dbReference type="NCBI Taxonomy" id="1259133"/>
    <lineage>
        <taxon>Bacteria</taxon>
        <taxon>Bacillati</taxon>
        <taxon>Actinomycetota</taxon>
        <taxon>Actinomycetes</taxon>
        <taxon>Micrococcales</taxon>
        <taxon>Pengzhenrongella</taxon>
    </lineage>
</organism>
<gene>
    <name evidence="4" type="ORF">EUA98_00250</name>
</gene>
<dbReference type="Gene3D" id="3.30.70.270">
    <property type="match status" value="1"/>
</dbReference>
<feature type="transmembrane region" description="Helical" evidence="1">
    <location>
        <begin position="66"/>
        <end position="89"/>
    </location>
</feature>
<evidence type="ECO:0000259" key="3">
    <source>
        <dbReference type="PROSITE" id="PS50887"/>
    </source>
</evidence>
<dbReference type="AlphaFoldDB" id="A0A4Q5N894"/>
<dbReference type="PROSITE" id="PS50887">
    <property type="entry name" value="GGDEF"/>
    <property type="match status" value="1"/>
</dbReference>
<comment type="caution">
    <text evidence="4">The sequence shown here is derived from an EMBL/GenBank/DDBJ whole genome shotgun (WGS) entry which is preliminary data.</text>
</comment>
<dbReference type="InterPro" id="IPR035965">
    <property type="entry name" value="PAS-like_dom_sf"/>
</dbReference>
<evidence type="ECO:0000313" key="5">
    <source>
        <dbReference type="Proteomes" id="UP000293764"/>
    </source>
</evidence>
<evidence type="ECO:0000256" key="1">
    <source>
        <dbReference type="SAM" id="Phobius"/>
    </source>
</evidence>
<dbReference type="Pfam" id="PF00990">
    <property type="entry name" value="GGDEF"/>
    <property type="match status" value="1"/>
</dbReference>
<feature type="domain" description="GGDEF" evidence="3">
    <location>
        <begin position="400"/>
        <end position="533"/>
    </location>
</feature>
<dbReference type="GO" id="GO:0005886">
    <property type="term" value="C:plasma membrane"/>
    <property type="evidence" value="ECO:0007669"/>
    <property type="project" value="TreeGrafter"/>
</dbReference>
<evidence type="ECO:0000259" key="2">
    <source>
        <dbReference type="PROSITE" id="PS50113"/>
    </source>
</evidence>
<dbReference type="InterPro" id="IPR000160">
    <property type="entry name" value="GGDEF_dom"/>
</dbReference>
<dbReference type="InterPro" id="IPR050469">
    <property type="entry name" value="Diguanylate_Cyclase"/>
</dbReference>
<keyword evidence="1" id="KW-1133">Transmembrane helix</keyword>
<dbReference type="SMART" id="SM00267">
    <property type="entry name" value="GGDEF"/>
    <property type="match status" value="1"/>
</dbReference>
<dbReference type="SUPFAM" id="SSF55785">
    <property type="entry name" value="PYP-like sensor domain (PAS domain)"/>
    <property type="match status" value="1"/>
</dbReference>
<feature type="transmembrane region" description="Helical" evidence="1">
    <location>
        <begin position="38"/>
        <end position="60"/>
    </location>
</feature>
<sequence length="546" mass="58043">MVLHDPVGLAYAAAAVVFGWIARLTWARRAHNPALASSLVVVMLGLGASCVANAIAVSSANEQTAAIATLAILPTAGIAAGAFFCLGLSCAQPQWRAHRTLLLWLLIEPVAITAAVVTNRWHEWVYAGPGATDLTGSAAWLHGSAYWSHTGYCYAMFGAGCVLIAWGWWTAPAPFRRQRLAFLLAALIPIAANVAYIASGFDEDVDPTPFGFAVTGAIMAYAIFRQELFTLSPVARALIVDQIGDAVMVVNPAGRIVDLNITACALVRAVHPQAPDDLIGLSAEGYCGEAHGSDQSSTELVVDLPGGRTEFQVRSSPLLDRRGRLLGEVLVARDVTEAHAQERRLIAANTRLIAQVETIDRLRADLVELSSRDPLTGLHNRRYMVDQFGQMVTAAERTGEPLAVVLLDIDRFKAINDVHGHLAGDDALVALAQRIRARAPADALVARWGGEEFFVALPGTDGACGLAFADDVRSLCAQDGLPIAGQAIPCTLSGGVATYPESGVTPNELFHGADLALFEAKDAGRNTVRLHVRFTGPTLDSLLPQT</sequence>
<keyword evidence="1" id="KW-0472">Membrane</keyword>
<dbReference type="InterPro" id="IPR031621">
    <property type="entry name" value="HisKA_7TM"/>
</dbReference>
<dbReference type="GO" id="GO:0043709">
    <property type="term" value="P:cell adhesion involved in single-species biofilm formation"/>
    <property type="evidence" value="ECO:0007669"/>
    <property type="project" value="TreeGrafter"/>
</dbReference>
<evidence type="ECO:0000313" key="4">
    <source>
        <dbReference type="EMBL" id="RYV52961.1"/>
    </source>
</evidence>
<dbReference type="InterPro" id="IPR029787">
    <property type="entry name" value="Nucleotide_cyclase"/>
</dbReference>
<dbReference type="CDD" id="cd01949">
    <property type="entry name" value="GGDEF"/>
    <property type="match status" value="1"/>
</dbReference>
<feature type="domain" description="PAC" evidence="2">
    <location>
        <begin position="295"/>
        <end position="347"/>
    </location>
</feature>
<feature type="transmembrane region" description="Helical" evidence="1">
    <location>
        <begin position="181"/>
        <end position="201"/>
    </location>
</feature>
<dbReference type="InterPro" id="IPR043128">
    <property type="entry name" value="Rev_trsase/Diguanyl_cyclase"/>
</dbReference>
<dbReference type="PROSITE" id="PS50113">
    <property type="entry name" value="PAC"/>
    <property type="match status" value="1"/>
</dbReference>
<dbReference type="SUPFAM" id="SSF55073">
    <property type="entry name" value="Nucleotide cyclase"/>
    <property type="match status" value="1"/>
</dbReference>
<dbReference type="Gene3D" id="3.30.450.20">
    <property type="entry name" value="PAS domain"/>
    <property type="match status" value="1"/>
</dbReference>
<dbReference type="InterPro" id="IPR000700">
    <property type="entry name" value="PAS-assoc_C"/>
</dbReference>
<dbReference type="EMBL" id="SDWW01000001">
    <property type="protein sequence ID" value="RYV52961.1"/>
    <property type="molecule type" value="Genomic_DNA"/>
</dbReference>
<dbReference type="Proteomes" id="UP000293764">
    <property type="component" value="Unassembled WGS sequence"/>
</dbReference>
<keyword evidence="1" id="KW-0812">Transmembrane</keyword>
<dbReference type="FunFam" id="3.30.70.270:FF:000001">
    <property type="entry name" value="Diguanylate cyclase domain protein"/>
    <property type="match status" value="1"/>
</dbReference>
<feature type="transmembrane region" description="Helical" evidence="1">
    <location>
        <begin position="149"/>
        <end position="169"/>
    </location>
</feature>